<dbReference type="PIRSF" id="PIRSF015268">
    <property type="entry name" value="Virulence_RhuM"/>
    <property type="match status" value="1"/>
</dbReference>
<dbReference type="PANTHER" id="PTHR35810">
    <property type="entry name" value="CYTOPLASMIC PROTEIN-RELATED"/>
    <property type="match status" value="1"/>
</dbReference>
<dbReference type="Pfam" id="PF13310">
    <property type="entry name" value="Virulence_RhuM"/>
    <property type="match status" value="1"/>
</dbReference>
<dbReference type="InterPro" id="IPR011204">
    <property type="entry name" value="Virulence_RhuM-like"/>
</dbReference>
<evidence type="ECO:0000313" key="1">
    <source>
        <dbReference type="EMBL" id="MDK7063854.1"/>
    </source>
</evidence>
<gene>
    <name evidence="1" type="ORF">QP372_04905</name>
</gene>
<dbReference type="Proteomes" id="UP001237784">
    <property type="component" value="Unassembled WGS sequence"/>
</dbReference>
<sequence>MPEDKKISSADNQGDLVIYQSDDGETKIDVRFVDETVWLTQQQMAELFQSSRTNITEHIRHIYEEDELDEVSTCRNFRQVRTEGTRQVTRDIPHYNLDMIISLGYRIKSKIATNFRRWATERLKEYMIKGFTMDDERLKQLGGGNYWHELLDRIRDIRSSEKVMYRQVLDLYATSVDYNPKSRESLAFFKMVQNKLHYAAHGHTAAEVIFERADANKPFMGLTTFSGDFPTAKDTHIAKNYLSEDELKILNSIVSGYFDFAEVQAMRHNPMHMSDYVEHLDHILSATGEKLLNGAGKVSHKQAIEKADKEYQRFIVNNLSPVEKSYLDTIKSLEKTAKKKAEE</sequence>
<dbReference type="AlphaFoldDB" id="A0AAW6Y3G6"/>
<organism evidence="1 2">
    <name type="scientific">Gardnerella vaginalis</name>
    <dbReference type="NCBI Taxonomy" id="2702"/>
    <lineage>
        <taxon>Bacteria</taxon>
        <taxon>Bacillati</taxon>
        <taxon>Actinomycetota</taxon>
        <taxon>Actinomycetes</taxon>
        <taxon>Bifidobacteriales</taxon>
        <taxon>Bifidobacteriaceae</taxon>
        <taxon>Gardnerella</taxon>
    </lineage>
</organism>
<comment type="caution">
    <text evidence="1">The sequence shown here is derived from an EMBL/GenBank/DDBJ whole genome shotgun (WGS) entry which is preliminary data.</text>
</comment>
<protein>
    <submittedName>
        <fullName evidence="1">Virulence RhuM family protein</fullName>
    </submittedName>
</protein>
<name>A0AAW6Y3G6_GARVA</name>
<dbReference type="RefSeq" id="WP_285085143.1">
    <property type="nucleotide sequence ID" value="NZ_JASOME010000004.1"/>
</dbReference>
<proteinExistence type="predicted"/>
<reference evidence="1" key="1">
    <citation type="submission" date="2023-05" db="EMBL/GenBank/DDBJ databases">
        <title>Cataloging the Phylogenetic Diversity of Human Bladder Bacteria.</title>
        <authorList>
            <person name="Du J."/>
        </authorList>
    </citation>
    <scope>NUCLEOTIDE SEQUENCE</scope>
    <source>
        <strain evidence="1">UMB6789</strain>
    </source>
</reference>
<dbReference type="PANTHER" id="PTHR35810:SF1">
    <property type="entry name" value="CYTOPLASMIC PROTEIN"/>
    <property type="match status" value="1"/>
</dbReference>
<evidence type="ECO:0000313" key="2">
    <source>
        <dbReference type="Proteomes" id="UP001237784"/>
    </source>
</evidence>
<dbReference type="EMBL" id="JASOME010000004">
    <property type="protein sequence ID" value="MDK7063854.1"/>
    <property type="molecule type" value="Genomic_DNA"/>
</dbReference>
<accession>A0AAW6Y3G6</accession>